<dbReference type="SMART" id="SM00485">
    <property type="entry name" value="XPGN"/>
    <property type="match status" value="1"/>
</dbReference>
<sequence length="301" mass="34938">MGIRKLNKFLQEKCAESITKRSLFQLKNKKLVIDASNLLYRLNVDGELIPMLYQTIITFKYYNIIPLFVFDGVPPDEKKEKLLERRKMRIVAAEQYATLMDDIETKNIAINDTLRGVIERLERTKTRLSMKLIYEAKYLLKSCGIPYVDAVNEADELCAYLVNSCVAWACISEDMDLFAHGCQRIIRYFSVFQQNCVVYELSGILSQLKMTIDDFRAMCVVCSSDYEKEGTTTVYDVWCEGLSKNELTIKDVDLFERILNMFEIKNVGEKSEIDTGKFVIEYKECNVELCRFVLEQNGFVF</sequence>
<evidence type="ECO:0000256" key="1">
    <source>
        <dbReference type="ARBA" id="ARBA00022723"/>
    </source>
</evidence>
<dbReference type="GO" id="GO:0046872">
    <property type="term" value="F:metal ion binding"/>
    <property type="evidence" value="ECO:0007669"/>
    <property type="project" value="UniProtKB-KW"/>
</dbReference>
<dbReference type="InterPro" id="IPR006085">
    <property type="entry name" value="XPG_DNA_repair_N"/>
</dbReference>
<proteinExistence type="predicted"/>
<dbReference type="SMART" id="SM00484">
    <property type="entry name" value="XPGI"/>
    <property type="match status" value="1"/>
</dbReference>
<organism evidence="6">
    <name type="scientific">viral metagenome</name>
    <dbReference type="NCBI Taxonomy" id="1070528"/>
    <lineage>
        <taxon>unclassified sequences</taxon>
        <taxon>metagenomes</taxon>
        <taxon>organismal metagenomes</taxon>
    </lineage>
</organism>
<dbReference type="PANTHER" id="PTHR11081">
    <property type="entry name" value="FLAP ENDONUCLEASE FAMILY MEMBER"/>
    <property type="match status" value="1"/>
</dbReference>
<dbReference type="InterPro" id="IPR006086">
    <property type="entry name" value="XPG-I_dom"/>
</dbReference>
<evidence type="ECO:0000256" key="2">
    <source>
        <dbReference type="ARBA" id="ARBA00022759"/>
    </source>
</evidence>
<dbReference type="Pfam" id="PF00867">
    <property type="entry name" value="XPG_I"/>
    <property type="match status" value="1"/>
</dbReference>
<keyword evidence="3" id="KW-0460">Magnesium</keyword>
<dbReference type="SUPFAM" id="SSF88723">
    <property type="entry name" value="PIN domain-like"/>
    <property type="match status" value="1"/>
</dbReference>
<reference evidence="6" key="1">
    <citation type="journal article" date="2020" name="Nature">
        <title>Giant virus diversity and host interactions through global metagenomics.</title>
        <authorList>
            <person name="Schulz F."/>
            <person name="Roux S."/>
            <person name="Paez-Espino D."/>
            <person name="Jungbluth S."/>
            <person name="Walsh D.A."/>
            <person name="Denef V.J."/>
            <person name="McMahon K.D."/>
            <person name="Konstantinidis K.T."/>
            <person name="Eloe-Fadrosh E.A."/>
            <person name="Kyrpides N.C."/>
            <person name="Woyke T."/>
        </authorList>
    </citation>
    <scope>NUCLEOTIDE SEQUENCE</scope>
    <source>
        <strain evidence="6">GVMAG-M-3300018868-6</strain>
    </source>
</reference>
<evidence type="ECO:0000256" key="3">
    <source>
        <dbReference type="ARBA" id="ARBA00022842"/>
    </source>
</evidence>
<evidence type="ECO:0000259" key="4">
    <source>
        <dbReference type="SMART" id="SM00484"/>
    </source>
</evidence>
<dbReference type="GO" id="GO:0017108">
    <property type="term" value="F:5'-flap endonuclease activity"/>
    <property type="evidence" value="ECO:0007669"/>
    <property type="project" value="TreeGrafter"/>
</dbReference>
<dbReference type="InterPro" id="IPR029060">
    <property type="entry name" value="PIN-like_dom_sf"/>
</dbReference>
<protein>
    <recommendedName>
        <fullName evidence="7">XPG N-terminal domain-containing protein</fullName>
    </recommendedName>
</protein>
<evidence type="ECO:0000313" key="6">
    <source>
        <dbReference type="EMBL" id="QHS95646.1"/>
    </source>
</evidence>
<evidence type="ECO:0008006" key="7">
    <source>
        <dbReference type="Google" id="ProtNLM"/>
    </source>
</evidence>
<keyword evidence="2" id="KW-0255">Endonuclease</keyword>
<feature type="domain" description="XPG N-terminal" evidence="5">
    <location>
        <begin position="1"/>
        <end position="92"/>
    </location>
</feature>
<dbReference type="Gene3D" id="3.40.50.1010">
    <property type="entry name" value="5'-nuclease"/>
    <property type="match status" value="1"/>
</dbReference>
<dbReference type="PANTHER" id="PTHR11081:SF9">
    <property type="entry name" value="FLAP ENDONUCLEASE 1"/>
    <property type="match status" value="1"/>
</dbReference>
<feature type="domain" description="XPG-I" evidence="4">
    <location>
        <begin position="141"/>
        <end position="210"/>
    </location>
</feature>
<evidence type="ECO:0000259" key="5">
    <source>
        <dbReference type="SMART" id="SM00485"/>
    </source>
</evidence>
<keyword evidence="2" id="KW-0540">Nuclease</keyword>
<dbReference type="Pfam" id="PF00752">
    <property type="entry name" value="XPG_N"/>
    <property type="match status" value="1"/>
</dbReference>
<name>A0A6C0BTT0_9ZZZZ</name>
<keyword evidence="2" id="KW-0378">Hydrolase</keyword>
<dbReference type="AlphaFoldDB" id="A0A6C0BTT0"/>
<dbReference type="PRINTS" id="PR00853">
    <property type="entry name" value="XPGRADSUPER"/>
</dbReference>
<dbReference type="InterPro" id="IPR006084">
    <property type="entry name" value="XPG/Rad2"/>
</dbReference>
<accession>A0A6C0BTT0</accession>
<dbReference type="EMBL" id="MN739254">
    <property type="protein sequence ID" value="QHS95646.1"/>
    <property type="molecule type" value="Genomic_DNA"/>
</dbReference>
<keyword evidence="1" id="KW-0479">Metal-binding</keyword>